<keyword evidence="4 5" id="KW-0732">Signal</keyword>
<dbReference type="Proteomes" id="UP001549122">
    <property type="component" value="Unassembled WGS sequence"/>
</dbReference>
<keyword evidence="5" id="KW-1003">Cell membrane</keyword>
<dbReference type="SUPFAM" id="SSF53850">
    <property type="entry name" value="Periplasmic binding protein-like II"/>
    <property type="match status" value="1"/>
</dbReference>
<dbReference type="Pfam" id="PF13416">
    <property type="entry name" value="SBP_bac_8"/>
    <property type="match status" value="1"/>
</dbReference>
<dbReference type="Gene3D" id="3.40.190.10">
    <property type="entry name" value="Periplasmic binding protein-like II"/>
    <property type="match status" value="2"/>
</dbReference>
<dbReference type="EMBL" id="JBEPLO010000016">
    <property type="protein sequence ID" value="MET3558444.1"/>
    <property type="molecule type" value="Genomic_DNA"/>
</dbReference>
<dbReference type="RefSeq" id="WP_354365588.1">
    <property type="nucleotide sequence ID" value="NZ_JBEPLO010000016.1"/>
</dbReference>
<dbReference type="InterPro" id="IPR006060">
    <property type="entry name" value="Maltose/Cyclodextrin-bd"/>
</dbReference>
<comment type="similarity">
    <text evidence="1 5">Belongs to the bacterial solute-binding protein 1 family.</text>
</comment>
<feature type="signal peptide" evidence="5">
    <location>
        <begin position="1"/>
        <end position="22"/>
    </location>
</feature>
<evidence type="ECO:0000313" key="6">
    <source>
        <dbReference type="EMBL" id="MET3558444.1"/>
    </source>
</evidence>
<sequence length="420" mass="45008">MKFNFKKVALSTLVAASALSLAACGGSSSKSAEPAADGEKSLVVSVDTGYVDYINSIKGKFEEENGVKITVKEEGMIDTLDKLSTDGPTGAAPDVFVAPYDRVGGLGNEGQLAEVTLGNKADYDETAQNLVTLNGKIYGAPMVVESLILYYNKDLIKEAPKTFAELEELQKDAKYAFASESGKSVAFLANWTNFYYAYGLIAGHGGYVFGDHGTKPSDIGLDNAGTVEGLEYAKKWYAMWPQGMQDTTKAGDFITEQFTSGKAAAIIDGPWAAASLKEAGVNFGAAQIPTLTNGGNYEAFGGGKAWVISNYSKNIDTAQKFLDYLTNEENQKAFYDATQEIPANIKAREYASAQGNELTSAVIAQFSNAQPMPNIPQMAEVWEPAGTLFFDVASGKKDAKTASKEAVTFIKEAIEQKYTE</sequence>
<evidence type="ECO:0000256" key="5">
    <source>
        <dbReference type="RuleBase" id="RU365005"/>
    </source>
</evidence>
<name>A0ABV2FIQ4_9STRE</name>
<dbReference type="PANTHER" id="PTHR30061">
    <property type="entry name" value="MALTOSE-BINDING PERIPLASMIC PROTEIN"/>
    <property type="match status" value="1"/>
</dbReference>
<dbReference type="InterPro" id="IPR006059">
    <property type="entry name" value="SBP"/>
</dbReference>
<keyword evidence="5" id="KW-0449">Lipoprotein</keyword>
<accession>A0ABV2FIQ4</accession>
<comment type="caution">
    <text evidence="6">The sequence shown here is derived from an EMBL/GenBank/DDBJ whole genome shotgun (WGS) entry which is preliminary data.</text>
</comment>
<evidence type="ECO:0000256" key="1">
    <source>
        <dbReference type="ARBA" id="ARBA00008520"/>
    </source>
</evidence>
<keyword evidence="7" id="KW-1185">Reference proteome</keyword>
<organism evidence="6 7">
    <name type="scientific">Streptococcus rupicaprae</name>
    <dbReference type="NCBI Taxonomy" id="759619"/>
    <lineage>
        <taxon>Bacteria</taxon>
        <taxon>Bacillati</taxon>
        <taxon>Bacillota</taxon>
        <taxon>Bacilli</taxon>
        <taxon>Lactobacillales</taxon>
        <taxon>Streptococcaceae</taxon>
        <taxon>Streptococcus</taxon>
    </lineage>
</organism>
<dbReference type="PROSITE" id="PS51257">
    <property type="entry name" value="PROKAR_LIPOPROTEIN"/>
    <property type="match status" value="1"/>
</dbReference>
<evidence type="ECO:0000256" key="2">
    <source>
        <dbReference type="ARBA" id="ARBA00022448"/>
    </source>
</evidence>
<keyword evidence="5" id="KW-0472">Membrane</keyword>
<evidence type="ECO:0000256" key="4">
    <source>
        <dbReference type="ARBA" id="ARBA00022729"/>
    </source>
</evidence>
<keyword evidence="3 5" id="KW-0762">Sugar transport</keyword>
<gene>
    <name evidence="6" type="ORF">ABID29_001569</name>
</gene>
<feature type="chain" id="PRO_5044963074" description="Maltodextrin-binding protein" evidence="5">
    <location>
        <begin position="23"/>
        <end position="420"/>
    </location>
</feature>
<comment type="subcellular location">
    <subcellularLocation>
        <location evidence="5">Cell membrane</location>
        <topology evidence="5">Lipid-anchor</topology>
    </subcellularLocation>
</comment>
<proteinExistence type="inferred from homology"/>
<dbReference type="PRINTS" id="PR00181">
    <property type="entry name" value="MALTOSEBP"/>
</dbReference>
<keyword evidence="2 5" id="KW-0813">Transport</keyword>
<dbReference type="PANTHER" id="PTHR30061:SF50">
    <property type="entry name" value="MALTOSE_MALTODEXTRIN-BINDING PERIPLASMIC PROTEIN"/>
    <property type="match status" value="1"/>
</dbReference>
<evidence type="ECO:0000256" key="3">
    <source>
        <dbReference type="ARBA" id="ARBA00022597"/>
    </source>
</evidence>
<reference evidence="6 7" key="1">
    <citation type="submission" date="2024-06" db="EMBL/GenBank/DDBJ databases">
        <title>Genomic Encyclopedia of Type Strains, Phase IV (KMG-IV): sequencing the most valuable type-strain genomes for metagenomic binning, comparative biology and taxonomic classification.</title>
        <authorList>
            <person name="Goeker M."/>
        </authorList>
    </citation>
    <scope>NUCLEOTIDE SEQUENCE [LARGE SCALE GENOMIC DNA]</scope>
    <source>
        <strain evidence="6 7">DSM 28303</strain>
    </source>
</reference>
<evidence type="ECO:0000313" key="7">
    <source>
        <dbReference type="Proteomes" id="UP001549122"/>
    </source>
</evidence>
<protein>
    <recommendedName>
        <fullName evidence="5">Maltodextrin-binding protein</fullName>
    </recommendedName>
</protein>